<accession>G8R4E8</accession>
<comment type="function">
    <text evidence="2 13 14">Catalyzes the synthesis of activated sulfate.</text>
</comment>
<evidence type="ECO:0000256" key="9">
    <source>
        <dbReference type="ARBA" id="ARBA00022840"/>
    </source>
</evidence>
<dbReference type="GO" id="GO:0000103">
    <property type="term" value="P:sulfate assimilation"/>
    <property type="evidence" value="ECO:0007669"/>
    <property type="project" value="UniProtKB-UniRule"/>
</dbReference>
<dbReference type="Proteomes" id="UP000005631">
    <property type="component" value="Chromosome"/>
</dbReference>
<dbReference type="HAMAP" id="MF_00065">
    <property type="entry name" value="Adenylyl_sulf_kinase"/>
    <property type="match status" value="1"/>
</dbReference>
<evidence type="ECO:0000313" key="16">
    <source>
        <dbReference type="EMBL" id="AEV34248.1"/>
    </source>
</evidence>
<feature type="active site" description="Phosphoserine intermediate" evidence="13">
    <location>
        <position position="108"/>
    </location>
</feature>
<dbReference type="EMBL" id="CP003156">
    <property type="protein sequence ID" value="AEV34248.1"/>
    <property type="molecule type" value="Genomic_DNA"/>
</dbReference>
<evidence type="ECO:0000256" key="4">
    <source>
        <dbReference type="ARBA" id="ARBA00007008"/>
    </source>
</evidence>
<dbReference type="FunFam" id="3.40.50.300:FF:000212">
    <property type="entry name" value="Adenylyl-sulfate kinase"/>
    <property type="match status" value="1"/>
</dbReference>
<keyword evidence="6 13" id="KW-0808">Transferase</keyword>
<dbReference type="GO" id="GO:0070814">
    <property type="term" value="P:hydrogen sulfide biosynthetic process"/>
    <property type="evidence" value="ECO:0007669"/>
    <property type="project" value="UniProtKB-UniRule"/>
</dbReference>
<reference evidence="16 17" key="1">
    <citation type="journal article" date="2012" name="Stand. Genomic Sci.">
        <title>Genome sequence of the orange-pigmented seawater bacterium Owenweeksia hongkongensis type strain (UST20020801(T)).</title>
        <authorList>
            <person name="Riedel T."/>
            <person name="Held B."/>
            <person name="Nolan M."/>
            <person name="Lucas S."/>
            <person name="Lapidus A."/>
            <person name="Tice H."/>
            <person name="Del Rio T.G."/>
            <person name="Cheng J.F."/>
            <person name="Han C."/>
            <person name="Tapia R."/>
            <person name="Goodwin L.A."/>
            <person name="Pitluck S."/>
            <person name="Liolios K."/>
            <person name="Mavromatis K."/>
            <person name="Pagani I."/>
            <person name="Ivanova N."/>
            <person name="Mikhailova N."/>
            <person name="Pati A."/>
            <person name="Chen A."/>
            <person name="Palaniappan K."/>
            <person name="Rohde M."/>
            <person name="Tindall B.J."/>
            <person name="Detter J.C."/>
            <person name="Goker M."/>
            <person name="Woyke T."/>
            <person name="Bristow J."/>
            <person name="Eisen J.A."/>
            <person name="Markowitz V."/>
            <person name="Hugenholtz P."/>
            <person name="Klenk H.P."/>
            <person name="Kyrpides N.C."/>
        </authorList>
    </citation>
    <scope>NUCLEOTIDE SEQUENCE</scope>
    <source>
        <strain evidence="17">DSM 17368 / JCM 12287 / NRRL B-23963</strain>
    </source>
</reference>
<dbReference type="eggNOG" id="COG0529">
    <property type="taxonomic scope" value="Bacteria"/>
</dbReference>
<evidence type="ECO:0000256" key="10">
    <source>
        <dbReference type="ARBA" id="ARBA00029724"/>
    </source>
</evidence>
<dbReference type="NCBIfam" id="NF003013">
    <property type="entry name" value="PRK03846.1"/>
    <property type="match status" value="1"/>
</dbReference>
<dbReference type="PANTHER" id="PTHR11055:SF1">
    <property type="entry name" value="PAPS SYNTHETASE, ISOFORM D"/>
    <property type="match status" value="1"/>
</dbReference>
<keyword evidence="17" id="KW-1185">Reference proteome</keyword>
<organism evidence="16 17">
    <name type="scientific">Owenweeksia hongkongensis (strain DSM 17368 / CIP 108786 / JCM 12287 / NRRL B-23963 / UST20020801)</name>
    <dbReference type="NCBI Taxonomy" id="926562"/>
    <lineage>
        <taxon>Bacteria</taxon>
        <taxon>Pseudomonadati</taxon>
        <taxon>Bacteroidota</taxon>
        <taxon>Flavobacteriia</taxon>
        <taxon>Flavobacteriales</taxon>
        <taxon>Owenweeksiaceae</taxon>
        <taxon>Owenweeksia</taxon>
    </lineage>
</organism>
<comment type="similarity">
    <text evidence="4 13 14">Belongs to the APS kinase family.</text>
</comment>
<dbReference type="PANTHER" id="PTHR11055">
    <property type="entry name" value="BIFUNCTIONAL 3'-PHOSPHOADENOSINE 5'-PHOSPHOSULFATE SYNTHASE"/>
    <property type="match status" value="1"/>
</dbReference>
<dbReference type="Gene3D" id="3.40.50.300">
    <property type="entry name" value="P-loop containing nucleotide triphosphate hydrolases"/>
    <property type="match status" value="1"/>
</dbReference>
<evidence type="ECO:0000256" key="6">
    <source>
        <dbReference type="ARBA" id="ARBA00022679"/>
    </source>
</evidence>
<evidence type="ECO:0000256" key="2">
    <source>
        <dbReference type="ARBA" id="ARBA00002632"/>
    </source>
</evidence>
<dbReference type="InterPro" id="IPR002891">
    <property type="entry name" value="APS"/>
</dbReference>
<comment type="pathway">
    <text evidence="3 13 14">Sulfur metabolism; hydrogen sulfide biosynthesis; sulfite from sulfate: step 2/3.</text>
</comment>
<proteinExistence type="inferred from homology"/>
<keyword evidence="8 13" id="KW-0418">Kinase</keyword>
<evidence type="ECO:0000256" key="7">
    <source>
        <dbReference type="ARBA" id="ARBA00022741"/>
    </source>
</evidence>
<sequence>MSEKLHIIPHNHQITADDRHRMKGHDSFVIWFIGLSGSGKSTLASALEKELYQKGIHTYILDGDNVRSGLNKDLDFSETSRKENIRRIGEVAKLMVDAGVLTITAFISPFEEERQLVKNMLGANRYVEVYVDCPLEECEKRDVKGLYQKARNGEISNFTGISSPFEIPKNPDVSVPTHQVSIEEGVAMIMKTIEQKLNSKHISPS</sequence>
<keyword evidence="13" id="KW-0597">Phosphoprotein</keyword>
<evidence type="ECO:0000259" key="15">
    <source>
        <dbReference type="Pfam" id="PF01583"/>
    </source>
</evidence>
<feature type="binding site" evidence="13">
    <location>
        <begin position="34"/>
        <end position="41"/>
    </location>
    <ligand>
        <name>ATP</name>
        <dbReference type="ChEBI" id="CHEBI:30616"/>
    </ligand>
</feature>
<dbReference type="InterPro" id="IPR059117">
    <property type="entry name" value="APS_kinase_dom"/>
</dbReference>
<evidence type="ECO:0000313" key="17">
    <source>
        <dbReference type="Proteomes" id="UP000005631"/>
    </source>
</evidence>
<dbReference type="KEGG" id="oho:Oweho_3297"/>
<dbReference type="GO" id="GO:0005524">
    <property type="term" value="F:ATP binding"/>
    <property type="evidence" value="ECO:0007669"/>
    <property type="project" value="UniProtKB-UniRule"/>
</dbReference>
<dbReference type="UniPathway" id="UPA00140">
    <property type="reaction ID" value="UER00205"/>
</dbReference>
<evidence type="ECO:0000256" key="14">
    <source>
        <dbReference type="RuleBase" id="RU004347"/>
    </source>
</evidence>
<protein>
    <recommendedName>
        <fullName evidence="5 13">Adenylyl-sulfate kinase</fullName>
        <ecNumber evidence="5 13">2.7.1.25</ecNumber>
    </recommendedName>
    <alternativeName>
        <fullName evidence="11 13">APS kinase</fullName>
    </alternativeName>
    <alternativeName>
        <fullName evidence="12 13">ATP adenosine-5'-phosphosulfate 3'-phosphotransferase</fullName>
    </alternativeName>
    <alternativeName>
        <fullName evidence="10 13">Adenosine-5'-phosphosulfate kinase</fullName>
    </alternativeName>
</protein>
<dbReference type="RefSeq" id="WP_014203595.1">
    <property type="nucleotide sequence ID" value="NC_016599.1"/>
</dbReference>
<dbReference type="GO" id="GO:0004020">
    <property type="term" value="F:adenylylsulfate kinase activity"/>
    <property type="evidence" value="ECO:0007669"/>
    <property type="project" value="UniProtKB-UniRule"/>
</dbReference>
<evidence type="ECO:0000256" key="3">
    <source>
        <dbReference type="ARBA" id="ARBA00004806"/>
    </source>
</evidence>
<dbReference type="InterPro" id="IPR027417">
    <property type="entry name" value="P-loop_NTPase"/>
</dbReference>
<evidence type="ECO:0000256" key="5">
    <source>
        <dbReference type="ARBA" id="ARBA00012121"/>
    </source>
</evidence>
<keyword evidence="7 13" id="KW-0547">Nucleotide-binding</keyword>
<dbReference type="AlphaFoldDB" id="G8R4E8"/>
<evidence type="ECO:0000256" key="8">
    <source>
        <dbReference type="ARBA" id="ARBA00022777"/>
    </source>
</evidence>
<evidence type="ECO:0000256" key="12">
    <source>
        <dbReference type="ARBA" id="ARBA00031464"/>
    </source>
</evidence>
<dbReference type="HOGENOM" id="CLU_046932_1_0_10"/>
<feature type="domain" description="APS kinase" evidence="15">
    <location>
        <begin position="27"/>
        <end position="175"/>
    </location>
</feature>
<evidence type="ECO:0000256" key="13">
    <source>
        <dbReference type="HAMAP-Rule" id="MF_00065"/>
    </source>
</evidence>
<dbReference type="STRING" id="926562.Oweho_3297"/>
<comment type="catalytic activity">
    <reaction evidence="1 13 14">
        <text>adenosine 5'-phosphosulfate + ATP = 3'-phosphoadenylyl sulfate + ADP + H(+)</text>
        <dbReference type="Rhea" id="RHEA:24152"/>
        <dbReference type="ChEBI" id="CHEBI:15378"/>
        <dbReference type="ChEBI" id="CHEBI:30616"/>
        <dbReference type="ChEBI" id="CHEBI:58243"/>
        <dbReference type="ChEBI" id="CHEBI:58339"/>
        <dbReference type="ChEBI" id="CHEBI:456216"/>
        <dbReference type="EC" id="2.7.1.25"/>
    </reaction>
</comment>
<dbReference type="OrthoDB" id="9804504at2"/>
<evidence type="ECO:0000256" key="1">
    <source>
        <dbReference type="ARBA" id="ARBA00001823"/>
    </source>
</evidence>
<dbReference type="SUPFAM" id="SSF52540">
    <property type="entry name" value="P-loop containing nucleoside triphosphate hydrolases"/>
    <property type="match status" value="1"/>
</dbReference>
<name>G8R4E8_OWEHD</name>
<gene>
    <name evidence="13" type="primary">cysC</name>
    <name evidence="16" type="ordered locus">Oweho_3297</name>
</gene>
<dbReference type="Pfam" id="PF01583">
    <property type="entry name" value="APS_kinase"/>
    <property type="match status" value="1"/>
</dbReference>
<dbReference type="EC" id="2.7.1.25" evidence="5 13"/>
<dbReference type="PATRIC" id="fig|926562.3.peg.3315"/>
<dbReference type="NCBIfam" id="TIGR00455">
    <property type="entry name" value="apsK"/>
    <property type="match status" value="1"/>
</dbReference>
<dbReference type="CDD" id="cd02027">
    <property type="entry name" value="APSK"/>
    <property type="match status" value="1"/>
</dbReference>
<evidence type="ECO:0000256" key="11">
    <source>
        <dbReference type="ARBA" id="ARBA00031393"/>
    </source>
</evidence>
<keyword evidence="9 13" id="KW-0067">ATP-binding</keyword>